<reference evidence="2 3" key="1">
    <citation type="journal article" date="2013" name="J. Microbiol.">
        <title>Mucilaginibacter ginsenosidivorax sp. nov., with ginsenoside converting activity isolated from sediment.</title>
        <authorList>
            <person name="Kim J.K."/>
            <person name="Choi T.E."/>
            <person name="Liu Q.M."/>
            <person name="Park H.Y."/>
            <person name="Yi T.H."/>
            <person name="Yoon M.H."/>
            <person name="Kim S.C."/>
            <person name="Im W.T."/>
        </authorList>
    </citation>
    <scope>NUCLEOTIDE SEQUENCE [LARGE SCALE GENOMIC DNA]</scope>
    <source>
        <strain evidence="2 3">KHI28</strain>
    </source>
</reference>
<sequence length="140" mass="15965">MKELNDEEIQRLLEGDLNLPGHSLSADEQTNLGQYQLLFEKLKEEPKEGLPYNFASKVKARLQAQINRKKDIRFYLVSLVVLATGFAAFYELLAFVNTNASNQLFAVAFKFKWIVILGAILFLGILFGDQKLVKEKIIKN</sequence>
<dbReference type="RefSeq" id="WP_147053862.1">
    <property type="nucleotide sequence ID" value="NZ_CP042437.1"/>
</dbReference>
<keyword evidence="1" id="KW-0472">Membrane</keyword>
<evidence type="ECO:0000256" key="1">
    <source>
        <dbReference type="SAM" id="Phobius"/>
    </source>
</evidence>
<protein>
    <submittedName>
        <fullName evidence="2">Uncharacterized protein</fullName>
    </submittedName>
</protein>
<dbReference type="AlphaFoldDB" id="A0A5B8W1D3"/>
<feature type="transmembrane region" description="Helical" evidence="1">
    <location>
        <begin position="105"/>
        <end position="127"/>
    </location>
</feature>
<proteinExistence type="predicted"/>
<keyword evidence="1" id="KW-1133">Transmembrane helix</keyword>
<dbReference type="EMBL" id="CP042437">
    <property type="protein sequence ID" value="QEC76692.1"/>
    <property type="molecule type" value="Genomic_DNA"/>
</dbReference>
<evidence type="ECO:0000313" key="2">
    <source>
        <dbReference type="EMBL" id="QEC76692.1"/>
    </source>
</evidence>
<keyword evidence="1" id="KW-0812">Transmembrane</keyword>
<accession>A0A5B8W1D3</accession>
<dbReference type="Proteomes" id="UP000321362">
    <property type="component" value="Chromosome"/>
</dbReference>
<feature type="transmembrane region" description="Helical" evidence="1">
    <location>
        <begin position="74"/>
        <end position="93"/>
    </location>
</feature>
<evidence type="ECO:0000313" key="3">
    <source>
        <dbReference type="Proteomes" id="UP000321362"/>
    </source>
</evidence>
<keyword evidence="3" id="KW-1185">Reference proteome</keyword>
<gene>
    <name evidence="2" type="ORF">FSB76_12295</name>
</gene>
<organism evidence="2 3">
    <name type="scientific">Mucilaginibacter ginsenosidivorax</name>
    <dbReference type="NCBI Taxonomy" id="862126"/>
    <lineage>
        <taxon>Bacteria</taxon>
        <taxon>Pseudomonadati</taxon>
        <taxon>Bacteroidota</taxon>
        <taxon>Sphingobacteriia</taxon>
        <taxon>Sphingobacteriales</taxon>
        <taxon>Sphingobacteriaceae</taxon>
        <taxon>Mucilaginibacter</taxon>
    </lineage>
</organism>
<name>A0A5B8W1D3_9SPHI</name>
<dbReference type="OrthoDB" id="961830at2"/>
<dbReference type="KEGG" id="mgk:FSB76_12295"/>